<dbReference type="GO" id="GO:0005737">
    <property type="term" value="C:cytoplasm"/>
    <property type="evidence" value="ECO:0007669"/>
    <property type="project" value="TreeGrafter"/>
</dbReference>
<proteinExistence type="inferred from homology"/>
<dbReference type="GO" id="GO:0005085">
    <property type="term" value="F:guanyl-nucleotide exchange factor activity"/>
    <property type="evidence" value="ECO:0007669"/>
    <property type="project" value="UniProtKB-KW"/>
</dbReference>
<dbReference type="PANTHER" id="PTHR12425:SF5">
    <property type="entry name" value="SYNEMBRYN"/>
    <property type="match status" value="1"/>
</dbReference>
<comment type="similarity">
    <text evidence="1">Belongs to the synembryn family.</text>
</comment>
<keyword evidence="5" id="KW-1185">Reference proteome</keyword>
<keyword evidence="3" id="KW-0143">Chaperone</keyword>
<evidence type="ECO:0000256" key="2">
    <source>
        <dbReference type="ARBA" id="ARBA00022658"/>
    </source>
</evidence>
<evidence type="ECO:0000256" key="3">
    <source>
        <dbReference type="ARBA" id="ARBA00023186"/>
    </source>
</evidence>
<dbReference type="InterPro" id="IPR019318">
    <property type="entry name" value="Gua_nucleotide_exch_fac_Ric8"/>
</dbReference>
<dbReference type="OrthoDB" id="5585685at2759"/>
<accession>A0A9P6E0Y4</accession>
<comment type="caution">
    <text evidence="4">The sequence shown here is derived from an EMBL/GenBank/DDBJ whole genome shotgun (WGS) entry which is preliminary data.</text>
</comment>
<reference evidence="4" key="1">
    <citation type="journal article" date="2020" name="Nat. Commun.">
        <title>Large-scale genome sequencing of mycorrhizal fungi provides insights into the early evolution of symbiotic traits.</title>
        <authorList>
            <person name="Miyauchi S."/>
            <person name="Kiss E."/>
            <person name="Kuo A."/>
            <person name="Drula E."/>
            <person name="Kohler A."/>
            <person name="Sanchez-Garcia M."/>
            <person name="Morin E."/>
            <person name="Andreopoulos B."/>
            <person name="Barry K.W."/>
            <person name="Bonito G."/>
            <person name="Buee M."/>
            <person name="Carver A."/>
            <person name="Chen C."/>
            <person name="Cichocki N."/>
            <person name="Clum A."/>
            <person name="Culley D."/>
            <person name="Crous P.W."/>
            <person name="Fauchery L."/>
            <person name="Girlanda M."/>
            <person name="Hayes R.D."/>
            <person name="Keri Z."/>
            <person name="LaButti K."/>
            <person name="Lipzen A."/>
            <person name="Lombard V."/>
            <person name="Magnuson J."/>
            <person name="Maillard F."/>
            <person name="Murat C."/>
            <person name="Nolan M."/>
            <person name="Ohm R.A."/>
            <person name="Pangilinan J."/>
            <person name="Pereira M.F."/>
            <person name="Perotto S."/>
            <person name="Peter M."/>
            <person name="Pfister S."/>
            <person name="Riley R."/>
            <person name="Sitrit Y."/>
            <person name="Stielow J.B."/>
            <person name="Szollosi G."/>
            <person name="Zifcakova L."/>
            <person name="Stursova M."/>
            <person name="Spatafora J.W."/>
            <person name="Tedersoo L."/>
            <person name="Vaario L.M."/>
            <person name="Yamada A."/>
            <person name="Yan M."/>
            <person name="Wang P."/>
            <person name="Xu J."/>
            <person name="Bruns T."/>
            <person name="Baldrian P."/>
            <person name="Vilgalys R."/>
            <person name="Dunand C."/>
            <person name="Henrissat B."/>
            <person name="Grigoriev I.V."/>
            <person name="Hibbett D."/>
            <person name="Nagy L.G."/>
            <person name="Martin F.M."/>
        </authorList>
    </citation>
    <scope>NUCLEOTIDE SEQUENCE</scope>
    <source>
        <strain evidence="4">UP504</strain>
    </source>
</reference>
<keyword evidence="2" id="KW-0344">Guanine-nucleotide releasing factor</keyword>
<evidence type="ECO:0000313" key="5">
    <source>
        <dbReference type="Proteomes" id="UP000886523"/>
    </source>
</evidence>
<dbReference type="GO" id="GO:0007186">
    <property type="term" value="P:G protein-coupled receptor signaling pathway"/>
    <property type="evidence" value="ECO:0007669"/>
    <property type="project" value="TreeGrafter"/>
</dbReference>
<evidence type="ECO:0000256" key="1">
    <source>
        <dbReference type="ARBA" id="ARBA00009049"/>
    </source>
</evidence>
<gene>
    <name evidence="4" type="ORF">BS47DRAFT_1420704</name>
</gene>
<dbReference type="Pfam" id="PF10165">
    <property type="entry name" value="Ric8"/>
    <property type="match status" value="1"/>
</dbReference>
<feature type="non-terminal residue" evidence="4">
    <location>
        <position position="1"/>
    </location>
</feature>
<protein>
    <submittedName>
        <fullName evidence="4">Uncharacterized protein</fullName>
    </submittedName>
</protein>
<dbReference type="EMBL" id="MU128925">
    <property type="protein sequence ID" value="KAF9518408.1"/>
    <property type="molecule type" value="Genomic_DNA"/>
</dbReference>
<evidence type="ECO:0000313" key="4">
    <source>
        <dbReference type="EMBL" id="KAF9518408.1"/>
    </source>
</evidence>
<dbReference type="PANTHER" id="PTHR12425">
    <property type="entry name" value="SYNEMBRYN"/>
    <property type="match status" value="1"/>
</dbReference>
<sequence length="413" mass="45219">LTTLHPDVHQALLAIKTLGRHPDGSAVIVGQSNLQILSTVITAKQDPDASNTAQRCVANALLLQDSGRDAWLALGGGEKALFTLQGNATMEQVFLSSRILFLVTLKPTPFLRKAVEGLGLIDALAMRLDSSLAALVANEPFGKDAHIDILKVIFNVMTQYSRMVEALPGKSTQTKHLGELWDDRFENIVNPLIRSLHLLPPTSSPPLQAPLTHVLHALINVPITTKWFSSALPPPTALAQTSKPIVIDTVRRLFDLFSFILEHYIAYDPDDAAVRAKCREEGVVLDELVVSIPIILARLAKGDVSARSRLYHWILPQDLDRSKALEKRHDTLGRCLRLMSSIHHPHLKETIGDLMFAVCDEDAAKLTAQIGYGNAAGFLFNKGMMAPPGEAHDANGVLLNPSLVRMYNHGPRT</sequence>
<name>A0A9P6E0Y4_9AGAM</name>
<dbReference type="GO" id="GO:0001965">
    <property type="term" value="F:G-protein alpha-subunit binding"/>
    <property type="evidence" value="ECO:0007669"/>
    <property type="project" value="TreeGrafter"/>
</dbReference>
<dbReference type="AlphaFoldDB" id="A0A9P6E0Y4"/>
<organism evidence="4 5">
    <name type="scientific">Hydnum rufescens UP504</name>
    <dbReference type="NCBI Taxonomy" id="1448309"/>
    <lineage>
        <taxon>Eukaryota</taxon>
        <taxon>Fungi</taxon>
        <taxon>Dikarya</taxon>
        <taxon>Basidiomycota</taxon>
        <taxon>Agaricomycotina</taxon>
        <taxon>Agaricomycetes</taxon>
        <taxon>Cantharellales</taxon>
        <taxon>Hydnaceae</taxon>
        <taxon>Hydnum</taxon>
    </lineage>
</organism>
<dbReference type="Proteomes" id="UP000886523">
    <property type="component" value="Unassembled WGS sequence"/>
</dbReference>